<dbReference type="Pfam" id="PF02649">
    <property type="entry name" value="GCHY-1"/>
    <property type="match status" value="1"/>
</dbReference>
<comment type="catalytic activity">
    <reaction evidence="2">
        <text>GTP + H2O = 7,8-dihydroneopterin 3'-triphosphate + formate + H(+)</text>
        <dbReference type="Rhea" id="RHEA:17473"/>
        <dbReference type="ChEBI" id="CHEBI:15377"/>
        <dbReference type="ChEBI" id="CHEBI:15378"/>
        <dbReference type="ChEBI" id="CHEBI:15740"/>
        <dbReference type="ChEBI" id="CHEBI:37565"/>
        <dbReference type="ChEBI" id="CHEBI:58462"/>
        <dbReference type="EC" id="3.5.4.16"/>
    </reaction>
</comment>
<evidence type="ECO:0000256" key="2">
    <source>
        <dbReference type="HAMAP-Rule" id="MF_01527"/>
    </source>
</evidence>
<proteinExistence type="inferred from homology"/>
<name>A0A9D9HH56_9SPIR</name>
<dbReference type="EMBL" id="JADIMS010000044">
    <property type="protein sequence ID" value="MBO8450002.1"/>
    <property type="molecule type" value="Genomic_DNA"/>
</dbReference>
<dbReference type="EC" id="3.5.4.16" evidence="2"/>
<dbReference type="GO" id="GO:0003934">
    <property type="term" value="F:GTP cyclohydrolase I activity"/>
    <property type="evidence" value="ECO:0007669"/>
    <property type="project" value="UniProtKB-UniRule"/>
</dbReference>
<dbReference type="InterPro" id="IPR003801">
    <property type="entry name" value="GTP_cyclohydrolase_FolE2/MptA"/>
</dbReference>
<reference evidence="3" key="1">
    <citation type="submission" date="2020-10" db="EMBL/GenBank/DDBJ databases">
        <authorList>
            <person name="Gilroy R."/>
        </authorList>
    </citation>
    <scope>NUCLEOTIDE SEQUENCE</scope>
    <source>
        <strain evidence="3">B3-4054</strain>
    </source>
</reference>
<accession>A0A9D9HH56</accession>
<dbReference type="Gene3D" id="3.10.270.10">
    <property type="entry name" value="Urate Oxidase"/>
    <property type="match status" value="1"/>
</dbReference>
<comment type="caution">
    <text evidence="3">The sequence shown here is derived from an EMBL/GenBank/DDBJ whole genome shotgun (WGS) entry which is preliminary data.</text>
</comment>
<dbReference type="AlphaFoldDB" id="A0A9D9HH56"/>
<dbReference type="PANTHER" id="PTHR36445">
    <property type="entry name" value="GTP CYCLOHYDROLASE MPTA"/>
    <property type="match status" value="1"/>
</dbReference>
<sequence length="274" mass="31284">MRDVQNEPDLRRIPLRKVGVTGLRYPIDVLDKANGMQTTTGTADLFVNLPRHFKGTHMSRFVEIFHAYRKDLSMKRFLAMLEEVRRRLDAERAFASVKFPFFIEKTAPVSGQPGLMCYDCGYEGEVFLRDPENGGGISRVFTVSVEVPVTTVCPCSKAISRHGAHNQRGRVRVRVRNTGFFWIEDIISFVESCASCGLYSVLKRKDEKFVTEHAYENPRFAEDLVREVYAGLKNAVSLSPPLCEKPFLWFSVEAENEESIHRHNAYAYAEYTSP</sequence>
<feature type="site" description="May be catalytically important" evidence="2">
    <location>
        <position position="153"/>
    </location>
</feature>
<dbReference type="GO" id="GO:0046654">
    <property type="term" value="P:tetrahydrofolate biosynthetic process"/>
    <property type="evidence" value="ECO:0007669"/>
    <property type="project" value="UniProtKB-UniRule"/>
</dbReference>
<dbReference type="InterPro" id="IPR022838">
    <property type="entry name" value="GTP_cyclohydrolase_FolE2"/>
</dbReference>
<gene>
    <name evidence="2" type="primary">folE2</name>
    <name evidence="3" type="ORF">IAA96_02745</name>
</gene>
<evidence type="ECO:0000256" key="1">
    <source>
        <dbReference type="ARBA" id="ARBA00022801"/>
    </source>
</evidence>
<keyword evidence="1 2" id="KW-0378">Hydrolase</keyword>
<evidence type="ECO:0000313" key="4">
    <source>
        <dbReference type="Proteomes" id="UP000823616"/>
    </source>
</evidence>
<dbReference type="PANTHER" id="PTHR36445:SF1">
    <property type="entry name" value="GTP CYCLOHYDROLASE MPTA"/>
    <property type="match status" value="1"/>
</dbReference>
<protein>
    <recommendedName>
        <fullName evidence="2">GTP cyclohydrolase FolE2</fullName>
        <ecNumber evidence="2">3.5.4.16</ecNumber>
    </recommendedName>
</protein>
<dbReference type="Proteomes" id="UP000823616">
    <property type="component" value="Unassembled WGS sequence"/>
</dbReference>
<organism evidence="3 4">
    <name type="scientific">Candidatus Avitreponema avistercoris</name>
    <dbReference type="NCBI Taxonomy" id="2840705"/>
    <lineage>
        <taxon>Bacteria</taxon>
        <taxon>Pseudomonadati</taxon>
        <taxon>Spirochaetota</taxon>
        <taxon>Spirochaetia</taxon>
        <taxon>Spirochaetales</taxon>
        <taxon>Candidatus Avitreponema</taxon>
    </lineage>
</organism>
<dbReference type="NCBIfam" id="NF010200">
    <property type="entry name" value="PRK13674.1-1"/>
    <property type="match status" value="1"/>
</dbReference>
<reference evidence="3" key="2">
    <citation type="journal article" date="2021" name="PeerJ">
        <title>Extensive microbial diversity within the chicken gut microbiome revealed by metagenomics and culture.</title>
        <authorList>
            <person name="Gilroy R."/>
            <person name="Ravi A."/>
            <person name="Getino M."/>
            <person name="Pursley I."/>
            <person name="Horton D.L."/>
            <person name="Alikhan N.F."/>
            <person name="Baker D."/>
            <person name="Gharbi K."/>
            <person name="Hall N."/>
            <person name="Watson M."/>
            <person name="Adriaenssens E.M."/>
            <person name="Foster-Nyarko E."/>
            <person name="Jarju S."/>
            <person name="Secka A."/>
            <person name="Antonio M."/>
            <person name="Oren A."/>
            <person name="Chaudhuri R.R."/>
            <person name="La Ragione R."/>
            <person name="Hildebrand F."/>
            <person name="Pallen M.J."/>
        </authorList>
    </citation>
    <scope>NUCLEOTIDE SEQUENCE</scope>
    <source>
        <strain evidence="3">B3-4054</strain>
    </source>
</reference>
<comment type="function">
    <text evidence="2">Converts GTP to 7,8-dihydroneopterin triphosphate.</text>
</comment>
<comment type="pathway">
    <text evidence="2">Cofactor biosynthesis; 7,8-dihydroneopterin triphosphate biosynthesis; 7,8-dihydroneopterin triphosphate from GTP: step 1/1.</text>
</comment>
<evidence type="ECO:0000313" key="3">
    <source>
        <dbReference type="EMBL" id="MBO8450002.1"/>
    </source>
</evidence>
<dbReference type="HAMAP" id="MF_01527_B">
    <property type="entry name" value="GTP_cyclohydrol_B"/>
    <property type="match status" value="1"/>
</dbReference>
<comment type="similarity">
    <text evidence="2">Belongs to the GTP cyclohydrolase IV family.</text>
</comment>